<dbReference type="InterPro" id="IPR011059">
    <property type="entry name" value="Metal-dep_hydrolase_composite"/>
</dbReference>
<feature type="domain" description="Amidohydrolase 3" evidence="1">
    <location>
        <begin position="46"/>
        <end position="553"/>
    </location>
</feature>
<dbReference type="RefSeq" id="WP_133292522.1">
    <property type="nucleotide sequence ID" value="NZ_SMSJ01000104.1"/>
</dbReference>
<dbReference type="Gene3D" id="2.30.40.10">
    <property type="entry name" value="Urease, subunit C, domain 1"/>
    <property type="match status" value="1"/>
</dbReference>
<dbReference type="InterPro" id="IPR050378">
    <property type="entry name" value="Metallo-dep_Hydrolases_sf"/>
</dbReference>
<dbReference type="SUPFAM" id="SSF51556">
    <property type="entry name" value="Metallo-dependent hydrolases"/>
    <property type="match status" value="1"/>
</dbReference>
<dbReference type="InterPro" id="IPR013108">
    <property type="entry name" value="Amidohydro_3"/>
</dbReference>
<dbReference type="GO" id="GO:0016812">
    <property type="term" value="F:hydrolase activity, acting on carbon-nitrogen (but not peptide) bonds, in cyclic amides"/>
    <property type="evidence" value="ECO:0007669"/>
    <property type="project" value="TreeGrafter"/>
</dbReference>
<dbReference type="PANTHER" id="PTHR11647:SF1">
    <property type="entry name" value="COLLAPSIN RESPONSE MEDIATOR PROTEIN"/>
    <property type="match status" value="1"/>
</dbReference>
<dbReference type="SUPFAM" id="SSF51338">
    <property type="entry name" value="Composite domain of metallo-dependent hydrolases"/>
    <property type="match status" value="1"/>
</dbReference>
<reference evidence="2 3" key="1">
    <citation type="journal article" date="2016" name="J. Microbiol.">
        <title>Dankookia rubra gen. nov., sp. nov., an alphaproteobacterium isolated from sediment of a shallow stream.</title>
        <authorList>
            <person name="Kim W.H."/>
            <person name="Kim D.H."/>
            <person name="Kang K."/>
            <person name="Ahn T.Y."/>
        </authorList>
    </citation>
    <scope>NUCLEOTIDE SEQUENCE [LARGE SCALE GENOMIC DNA]</scope>
    <source>
        <strain evidence="2 3">JCM30602</strain>
    </source>
</reference>
<dbReference type="EMBL" id="SMSJ01000104">
    <property type="protein sequence ID" value="TDH58659.1"/>
    <property type="molecule type" value="Genomic_DNA"/>
</dbReference>
<gene>
    <name evidence="2" type="ORF">E2C06_31420</name>
</gene>
<dbReference type="Proteomes" id="UP000295096">
    <property type="component" value="Unassembled WGS sequence"/>
</dbReference>
<dbReference type="OrthoDB" id="9775607at2"/>
<dbReference type="Pfam" id="PF07969">
    <property type="entry name" value="Amidohydro_3"/>
    <property type="match status" value="1"/>
</dbReference>
<dbReference type="AlphaFoldDB" id="A0A4R5Q840"/>
<dbReference type="GO" id="GO:0005829">
    <property type="term" value="C:cytosol"/>
    <property type="evidence" value="ECO:0007669"/>
    <property type="project" value="TreeGrafter"/>
</dbReference>
<dbReference type="Gene3D" id="3.20.20.140">
    <property type="entry name" value="Metal-dependent hydrolases"/>
    <property type="match status" value="2"/>
</dbReference>
<name>A0A4R5Q840_9PROT</name>
<dbReference type="PANTHER" id="PTHR11647">
    <property type="entry name" value="HYDRANTOINASE/DIHYDROPYRIMIDINASE FAMILY MEMBER"/>
    <property type="match status" value="1"/>
</dbReference>
<comment type="caution">
    <text evidence="2">The sequence shown here is derived from an EMBL/GenBank/DDBJ whole genome shotgun (WGS) entry which is preliminary data.</text>
</comment>
<protein>
    <submittedName>
        <fullName evidence="2">D-aminoacylase</fullName>
    </submittedName>
</protein>
<dbReference type="InterPro" id="IPR032466">
    <property type="entry name" value="Metal_Hydrolase"/>
</dbReference>
<keyword evidence="3" id="KW-1185">Reference proteome</keyword>
<proteinExistence type="predicted"/>
<sequence>MHDIVFRDALIVDGTGAAPFAGDLAVEGDRIVQVGGKAAAGRREVRAGGRLVTPGWVDIHTHYDGQATWDPVLRPSSNHGVTTVIFGNCGVGFAPARCEHHQALIDLMEGVEEVPGVVFTEGLRWDWESFGEYLDTLGRMPRTVDVGTQLAHHPLRVYVMGERAIRREAATAEDIAAMERLAAEALRAGAFGITTSRTDQHMTRAGEQVPGRYSDHAELMGLARALRAAGRGALGLNADFEDVNAEFAWMRDFARTSGRPLYFLHFDRAHDRARLPRITAAIRAARAEGLALTGQVGGRPAGLLLGLSTDLNPFILRESFAELATLPLPERLAHLRDPATRARILAEEASPRLLRLLPPLSRFIATRWEGMFVLGEPPNYEPTDERSIAAMAARAGQTPQAYCYDYLTAGDGGQMLFFPLANYATGDHAVIRDLLCDPHTVFGLSDGGAHCGSICDGAIPTFMLTHWVRDRTRGPRLPLEFVVKRMTSETADFMGLSDRGRLAPGLKADLNLIDLARLRAHHPEMIADLPAGGRRLIQRVEGYGMTMVSGLPVFEEGEETGARPGVLLRAG</sequence>
<evidence type="ECO:0000259" key="1">
    <source>
        <dbReference type="Pfam" id="PF07969"/>
    </source>
</evidence>
<accession>A0A4R5Q840</accession>
<evidence type="ECO:0000313" key="3">
    <source>
        <dbReference type="Proteomes" id="UP000295096"/>
    </source>
</evidence>
<evidence type="ECO:0000313" key="2">
    <source>
        <dbReference type="EMBL" id="TDH58659.1"/>
    </source>
</evidence>
<organism evidence="2 3">
    <name type="scientific">Dankookia rubra</name>
    <dbReference type="NCBI Taxonomy" id="1442381"/>
    <lineage>
        <taxon>Bacteria</taxon>
        <taxon>Pseudomonadati</taxon>
        <taxon>Pseudomonadota</taxon>
        <taxon>Alphaproteobacteria</taxon>
        <taxon>Acetobacterales</taxon>
        <taxon>Roseomonadaceae</taxon>
        <taxon>Dankookia</taxon>
    </lineage>
</organism>